<accession>A0A6J7X8H6</accession>
<organism evidence="2">
    <name type="scientific">uncultured Caudovirales phage</name>
    <dbReference type="NCBI Taxonomy" id="2100421"/>
    <lineage>
        <taxon>Viruses</taxon>
        <taxon>Duplodnaviria</taxon>
        <taxon>Heunggongvirae</taxon>
        <taxon>Uroviricota</taxon>
        <taxon>Caudoviricetes</taxon>
        <taxon>Peduoviridae</taxon>
        <taxon>Maltschvirus</taxon>
        <taxon>Maltschvirus maltsch</taxon>
    </lineage>
</organism>
<keyword evidence="1" id="KW-0812">Transmembrane</keyword>
<evidence type="ECO:0000313" key="2">
    <source>
        <dbReference type="EMBL" id="CAB5225983.1"/>
    </source>
</evidence>
<keyword evidence="1" id="KW-0472">Membrane</keyword>
<feature type="transmembrane region" description="Helical" evidence="1">
    <location>
        <begin position="7"/>
        <end position="26"/>
    </location>
</feature>
<proteinExistence type="predicted"/>
<keyword evidence="1" id="KW-1133">Transmembrane helix</keyword>
<reference evidence="2" key="1">
    <citation type="submission" date="2020-05" db="EMBL/GenBank/DDBJ databases">
        <authorList>
            <person name="Chiriac C."/>
            <person name="Salcher M."/>
            <person name="Ghai R."/>
            <person name="Kavagutti S V."/>
        </authorList>
    </citation>
    <scope>NUCLEOTIDE SEQUENCE</scope>
</reference>
<dbReference type="EMBL" id="LR798352">
    <property type="protein sequence ID" value="CAB5225983.1"/>
    <property type="molecule type" value="Genomic_DNA"/>
</dbReference>
<evidence type="ECO:0000256" key="1">
    <source>
        <dbReference type="SAM" id="Phobius"/>
    </source>
</evidence>
<sequence length="60" mass="6890">MKNILEALVGMIALMGMLYIPFAFLVGEWNPILWHITFRGLYVLSIAAIVTYALKEYNKK</sequence>
<name>A0A6J7X8H6_9CAUD</name>
<feature type="transmembrane region" description="Helical" evidence="1">
    <location>
        <begin position="32"/>
        <end position="54"/>
    </location>
</feature>
<protein>
    <submittedName>
        <fullName evidence="2">Uncharacterized protein</fullName>
    </submittedName>
</protein>
<gene>
    <name evidence="2" type="ORF">UFOVP753_26</name>
</gene>